<accession>A0A2U8T4U8</accession>
<protein>
    <recommendedName>
        <fullName evidence="5">Wsv432</fullName>
    </recommendedName>
</protein>
<reference evidence="2" key="2">
    <citation type="submission" date="2020-11" db="EMBL/GenBank/DDBJ databases">
        <title>Report of three genome sequences of White spot syndrome virus from India.</title>
        <authorList>
            <person name="Rajendran K.V."/>
            <person name="Kulkarni A."/>
            <person name="Deepika A."/>
            <person name="Manabesh M."/>
            <person name="Sanath Kumar H."/>
            <person name="Bedekar M.K."/>
            <person name="Rosalind George M."/>
            <person name="John K.R."/>
            <person name="Bass D."/>
            <person name="van Aerle R."/>
        </authorList>
    </citation>
    <scope>NUCLEOTIDE SEQUENCE</scope>
    <source>
        <strain evidence="4">CWG3</strain>
        <strain evidence="3">DBA1182</strain>
        <strain evidence="2">PG1</strain>
    </source>
</reference>
<reference evidence="1" key="1">
    <citation type="journal article" date="2018" name="Genome Announc.">
        <title>Draft Genome Sequence of a White Spot Syndrome Virus Isolate Obtained in Ecuador.</title>
        <authorList>
            <person name="Restrepo L."/>
            <person name="Reyes A."/>
            <person name="Bajana L."/>
            <person name="Betancourt I."/>
            <person name="Bayot B."/>
        </authorList>
    </citation>
    <scope>NUCLEOTIDE SEQUENCE [LARGE SCALE GENOMIC DNA]</scope>
    <source>
        <strain evidence="1">WSSV-EC-15098</strain>
    </source>
</reference>
<sequence>MTNINIGTAYIELPNTIKEGLDNPKPIYFDPLSKKYKPDTCTDVLDSLDVSLEDYRKSIGWRPRGDSLQE</sequence>
<evidence type="ECO:0000313" key="4">
    <source>
        <dbReference type="EMBL" id="QVW09992.1"/>
    </source>
</evidence>
<dbReference type="Proteomes" id="UP000276649">
    <property type="component" value="Segment"/>
</dbReference>
<dbReference type="EMBL" id="MW248108">
    <property type="protein sequence ID" value="QVW09992.1"/>
    <property type="molecule type" value="Genomic_DNA"/>
</dbReference>
<evidence type="ECO:0008006" key="5">
    <source>
        <dbReference type="Google" id="ProtNLM"/>
    </source>
</evidence>
<proteinExistence type="predicted"/>
<evidence type="ECO:0000313" key="3">
    <source>
        <dbReference type="EMBL" id="QVW09878.1"/>
    </source>
</evidence>
<evidence type="ECO:0000313" key="2">
    <source>
        <dbReference type="EMBL" id="QVW09694.1"/>
    </source>
</evidence>
<organism evidence="1">
    <name type="scientific">White spot syndrome virus</name>
    <dbReference type="NCBI Taxonomy" id="342409"/>
    <lineage>
        <taxon>Viruses</taxon>
        <taxon>Viruses incertae sedis</taxon>
        <taxon>Naldaviricetes</taxon>
        <taxon>Nimaviridae</taxon>
        <taxon>Whispovirus</taxon>
    </lineage>
</organism>
<name>A0A2U8T4U8_9VIRU</name>
<dbReference type="EMBL" id="MH090824">
    <property type="protein sequence ID" value="AWM67242.1"/>
    <property type="molecule type" value="Genomic_DNA"/>
</dbReference>
<evidence type="ECO:0000313" key="1">
    <source>
        <dbReference type="EMBL" id="AWM67242.1"/>
    </source>
</evidence>
<dbReference type="EMBL" id="MW248107">
    <property type="protein sequence ID" value="QVW09878.1"/>
    <property type="molecule type" value="Genomic_DNA"/>
</dbReference>
<gene>
    <name evidence="4" type="ORF">EDAONDGI_00077</name>
    <name evidence="2" type="ORF">KOBFAEHK_00079</name>
    <name evidence="3" type="ORF">OJPGDAPP_00110</name>
</gene>
<dbReference type="EMBL" id="MW248106">
    <property type="protein sequence ID" value="QVW09694.1"/>
    <property type="molecule type" value="Genomic_DNA"/>
</dbReference>